<reference evidence="3 4" key="1">
    <citation type="journal article" date="2019" name="Int. J. Syst. Evol. Microbiol.">
        <title>The Global Catalogue of Microorganisms (GCM) 10K type strain sequencing project: providing services to taxonomists for standard genome sequencing and annotation.</title>
        <authorList>
            <consortium name="The Broad Institute Genomics Platform"/>
            <consortium name="The Broad Institute Genome Sequencing Center for Infectious Disease"/>
            <person name="Wu L."/>
            <person name="Ma J."/>
        </authorList>
    </citation>
    <scope>NUCLEOTIDE SEQUENCE [LARGE SCALE GENOMIC DNA]</scope>
    <source>
        <strain evidence="3 4">JCM 16083</strain>
    </source>
</reference>
<proteinExistence type="predicted"/>
<keyword evidence="4" id="KW-1185">Reference proteome</keyword>
<dbReference type="Proteomes" id="UP001501126">
    <property type="component" value="Unassembled WGS sequence"/>
</dbReference>
<keyword evidence="1" id="KW-1133">Transmembrane helix</keyword>
<evidence type="ECO:0000313" key="3">
    <source>
        <dbReference type="EMBL" id="GAA0876827.1"/>
    </source>
</evidence>
<dbReference type="InterPro" id="IPR006976">
    <property type="entry name" value="VanZ-like"/>
</dbReference>
<sequence>MFWRYLIPGILWLILLIALSLAPGDEMPQHVVSLFAFDKLMHWFFYGMLTHLWLVGLKKQYVYSWLKRKALLVVVLGVIVLGIIIELIQGSVISGRYFEIWDILANIIGCLMGILLFRFIYGKESLV</sequence>
<feature type="transmembrane region" description="Helical" evidence="1">
    <location>
        <begin position="69"/>
        <end position="88"/>
    </location>
</feature>
<dbReference type="NCBIfam" id="NF037970">
    <property type="entry name" value="vanZ_1"/>
    <property type="match status" value="1"/>
</dbReference>
<accession>A0ABN1MUZ3</accession>
<keyword evidence="1" id="KW-0812">Transmembrane</keyword>
<name>A0ABN1MUZ3_9FLAO</name>
<comment type="caution">
    <text evidence="3">The sequence shown here is derived from an EMBL/GenBank/DDBJ whole genome shotgun (WGS) entry which is preliminary data.</text>
</comment>
<organism evidence="3 4">
    <name type="scientific">Wandonia haliotis</name>
    <dbReference type="NCBI Taxonomy" id="574963"/>
    <lineage>
        <taxon>Bacteria</taxon>
        <taxon>Pseudomonadati</taxon>
        <taxon>Bacteroidota</taxon>
        <taxon>Flavobacteriia</taxon>
        <taxon>Flavobacteriales</taxon>
        <taxon>Crocinitomicaceae</taxon>
        <taxon>Wandonia</taxon>
    </lineage>
</organism>
<evidence type="ECO:0000313" key="4">
    <source>
        <dbReference type="Proteomes" id="UP001501126"/>
    </source>
</evidence>
<feature type="transmembrane region" description="Helical" evidence="1">
    <location>
        <begin position="40"/>
        <end position="57"/>
    </location>
</feature>
<feature type="transmembrane region" description="Helical" evidence="1">
    <location>
        <begin position="100"/>
        <end position="121"/>
    </location>
</feature>
<dbReference type="PANTHER" id="PTHR28008">
    <property type="entry name" value="DOMAIN PROTEIN, PUTATIVE (AFU_ORTHOLOGUE AFUA_3G10980)-RELATED"/>
    <property type="match status" value="1"/>
</dbReference>
<dbReference type="Pfam" id="PF04892">
    <property type="entry name" value="VanZ"/>
    <property type="match status" value="1"/>
</dbReference>
<dbReference type="EMBL" id="BAAAFH010000022">
    <property type="protein sequence ID" value="GAA0876827.1"/>
    <property type="molecule type" value="Genomic_DNA"/>
</dbReference>
<evidence type="ECO:0000256" key="1">
    <source>
        <dbReference type="SAM" id="Phobius"/>
    </source>
</evidence>
<feature type="domain" description="VanZ-like" evidence="2">
    <location>
        <begin position="34"/>
        <end position="120"/>
    </location>
</feature>
<protein>
    <recommendedName>
        <fullName evidence="2">VanZ-like domain-containing protein</fullName>
    </recommendedName>
</protein>
<evidence type="ECO:0000259" key="2">
    <source>
        <dbReference type="Pfam" id="PF04892"/>
    </source>
</evidence>
<keyword evidence="1" id="KW-0472">Membrane</keyword>
<dbReference type="PANTHER" id="PTHR28008:SF1">
    <property type="entry name" value="DOMAIN PROTEIN, PUTATIVE (AFU_ORTHOLOGUE AFUA_3G10980)-RELATED"/>
    <property type="match status" value="1"/>
</dbReference>
<gene>
    <name evidence="3" type="ORF">GCM10009118_32370</name>
</gene>